<dbReference type="NCBIfam" id="TIGR03186">
    <property type="entry name" value="AKGDH_not_PDH"/>
    <property type="match status" value="1"/>
</dbReference>
<accession>A0A7X1KY34</accession>
<dbReference type="AlphaFoldDB" id="A0A7X1KY34"/>
<comment type="cofactor">
    <cofactor evidence="2 13">
        <name>Mg(2+)</name>
        <dbReference type="ChEBI" id="CHEBI:18420"/>
    </cofactor>
</comment>
<dbReference type="PANTHER" id="PTHR43825:SF3">
    <property type="entry name" value="PYRUVATE DEHYDROGENASE E1 COMPONENT"/>
    <property type="match status" value="1"/>
</dbReference>
<organism evidence="15 16">
    <name type="scientific">Pseudomonas kielensis</name>
    <dbReference type="NCBI Taxonomy" id="2762577"/>
    <lineage>
        <taxon>Bacteria</taxon>
        <taxon>Pseudomonadati</taxon>
        <taxon>Pseudomonadota</taxon>
        <taxon>Gammaproteobacteria</taxon>
        <taxon>Pseudomonadales</taxon>
        <taxon>Pseudomonadaceae</taxon>
        <taxon>Pseudomonas</taxon>
    </lineage>
</organism>
<evidence type="ECO:0000256" key="13">
    <source>
        <dbReference type="PIRSR" id="PIRSR000156-1"/>
    </source>
</evidence>
<dbReference type="InterPro" id="IPR041621">
    <property type="entry name" value="PDH_E1_M"/>
</dbReference>
<comment type="cofactor">
    <cofactor evidence="1">
        <name>Ca(2+)</name>
        <dbReference type="ChEBI" id="CHEBI:29108"/>
    </cofactor>
</comment>
<comment type="function">
    <text evidence="4 12">Component of the pyruvate dehydrogenase (PDH) complex, that catalyzes the overall conversion of pyruvate to acetyl-CoA and CO(2).</text>
</comment>
<dbReference type="Gene3D" id="3.40.50.920">
    <property type="match status" value="1"/>
</dbReference>
<dbReference type="Pfam" id="PF00456">
    <property type="entry name" value="Transketolase_N"/>
    <property type="match status" value="1"/>
</dbReference>
<dbReference type="PANTHER" id="PTHR43825">
    <property type="entry name" value="PYRUVATE DEHYDROGENASE E1 COMPONENT"/>
    <property type="match status" value="1"/>
</dbReference>
<dbReference type="GO" id="GO:0004739">
    <property type="term" value="F:pyruvate dehydrogenase (acetyl-transferring) activity"/>
    <property type="evidence" value="ECO:0007669"/>
    <property type="project" value="UniProtKB-EC"/>
</dbReference>
<dbReference type="Proteomes" id="UP000526003">
    <property type="component" value="Unassembled WGS sequence"/>
</dbReference>
<evidence type="ECO:0000256" key="4">
    <source>
        <dbReference type="ARBA" id="ARBA00003157"/>
    </source>
</evidence>
<evidence type="ECO:0000256" key="5">
    <source>
        <dbReference type="ARBA" id="ARBA00007131"/>
    </source>
</evidence>
<dbReference type="EC" id="1.2.4.1" evidence="6 12"/>
<dbReference type="InterPro" id="IPR029061">
    <property type="entry name" value="THDP-binding"/>
</dbReference>
<dbReference type="SUPFAM" id="SSF52518">
    <property type="entry name" value="Thiamin diphosphate-binding fold (THDP-binding)"/>
    <property type="match status" value="2"/>
</dbReference>
<evidence type="ECO:0000313" key="16">
    <source>
        <dbReference type="Proteomes" id="UP000526003"/>
    </source>
</evidence>
<keyword evidence="10 12" id="KW-0670">Pyruvate</keyword>
<dbReference type="InterPro" id="IPR009014">
    <property type="entry name" value="Transketo_C/PFOR_II"/>
</dbReference>
<evidence type="ECO:0000256" key="3">
    <source>
        <dbReference type="ARBA" id="ARBA00001964"/>
    </source>
</evidence>
<name>A0A7X1KY34_9PSED</name>
<dbReference type="GO" id="GO:0046872">
    <property type="term" value="F:metal ion binding"/>
    <property type="evidence" value="ECO:0007669"/>
    <property type="project" value="UniProtKB-KW"/>
</dbReference>
<feature type="domain" description="Transketolase-like pyrimidine-binding" evidence="14">
    <location>
        <begin position="502"/>
        <end position="707"/>
    </location>
</feature>
<evidence type="ECO:0000256" key="8">
    <source>
        <dbReference type="ARBA" id="ARBA00023002"/>
    </source>
</evidence>
<comment type="similarity">
    <text evidence="5">Belongs to the transketolase family.</text>
</comment>
<comment type="catalytic activity">
    <reaction evidence="11 12">
        <text>N(6)-[(R)-lipoyl]-L-lysyl-[protein] + pyruvate + H(+) = N(6)-[(R)-S(8)-acetyldihydrolipoyl]-L-lysyl-[protein] + CO2</text>
        <dbReference type="Rhea" id="RHEA:19189"/>
        <dbReference type="Rhea" id="RHEA-COMP:10474"/>
        <dbReference type="Rhea" id="RHEA-COMP:10478"/>
        <dbReference type="ChEBI" id="CHEBI:15361"/>
        <dbReference type="ChEBI" id="CHEBI:15378"/>
        <dbReference type="ChEBI" id="CHEBI:16526"/>
        <dbReference type="ChEBI" id="CHEBI:83099"/>
        <dbReference type="ChEBI" id="CHEBI:83111"/>
        <dbReference type="EC" id="1.2.4.1"/>
    </reaction>
</comment>
<dbReference type="EMBL" id="JACMYG010000012">
    <property type="protein sequence ID" value="MBC2690937.1"/>
    <property type="molecule type" value="Genomic_DNA"/>
</dbReference>
<dbReference type="PIRSF" id="PIRSF000156">
    <property type="entry name" value="Pyruvate_dh_E1"/>
    <property type="match status" value="1"/>
</dbReference>
<dbReference type="NCBIfam" id="TIGR00759">
    <property type="entry name" value="aceE"/>
    <property type="match status" value="1"/>
</dbReference>
<dbReference type="CDD" id="cd02017">
    <property type="entry name" value="TPP_E1_EcPDC_like"/>
    <property type="match status" value="1"/>
</dbReference>
<evidence type="ECO:0000256" key="9">
    <source>
        <dbReference type="ARBA" id="ARBA00023052"/>
    </source>
</evidence>
<keyword evidence="13" id="KW-0460">Magnesium</keyword>
<proteinExistence type="inferred from homology"/>
<gene>
    <name evidence="15" type="primary">mdeB</name>
    <name evidence="15" type="ORF">H7995_14145</name>
</gene>
<evidence type="ECO:0000256" key="12">
    <source>
        <dbReference type="PIRNR" id="PIRNR000156"/>
    </source>
</evidence>
<evidence type="ECO:0000256" key="1">
    <source>
        <dbReference type="ARBA" id="ARBA00001913"/>
    </source>
</evidence>
<keyword evidence="13" id="KW-0479">Metal-binding</keyword>
<evidence type="ECO:0000256" key="2">
    <source>
        <dbReference type="ARBA" id="ARBA00001946"/>
    </source>
</evidence>
<evidence type="ECO:0000256" key="6">
    <source>
        <dbReference type="ARBA" id="ARBA00012281"/>
    </source>
</evidence>
<dbReference type="RefSeq" id="WP_166591794.1">
    <property type="nucleotide sequence ID" value="NZ_JACMYG010000012.1"/>
</dbReference>
<keyword evidence="16" id="KW-1185">Reference proteome</keyword>
<evidence type="ECO:0000256" key="7">
    <source>
        <dbReference type="ARBA" id="ARBA00017172"/>
    </source>
</evidence>
<dbReference type="Gene3D" id="3.40.50.970">
    <property type="match status" value="2"/>
</dbReference>
<dbReference type="InterPro" id="IPR035807">
    <property type="entry name" value="PDC_E1_N"/>
</dbReference>
<dbReference type="Pfam" id="PF17831">
    <property type="entry name" value="PDH_E1_M"/>
    <property type="match status" value="1"/>
</dbReference>
<dbReference type="InterPro" id="IPR005475">
    <property type="entry name" value="Transketolase-like_Pyr-bd"/>
</dbReference>
<dbReference type="Pfam" id="PF22613">
    <property type="entry name" value="Transketolase_C_1"/>
    <property type="match status" value="1"/>
</dbReference>
<dbReference type="InterPro" id="IPR051157">
    <property type="entry name" value="PDH/Transketolase"/>
</dbReference>
<dbReference type="SUPFAM" id="SSF52922">
    <property type="entry name" value="TK C-terminal domain-like"/>
    <property type="match status" value="1"/>
</dbReference>
<dbReference type="FunFam" id="3.40.50.970:FF:000011">
    <property type="entry name" value="Pyruvate dehydrogenase E1 component"/>
    <property type="match status" value="1"/>
</dbReference>
<feature type="binding site" evidence="13">
    <location>
        <position position="272"/>
    </location>
    <ligand>
        <name>Mg(2+)</name>
        <dbReference type="ChEBI" id="CHEBI:18420"/>
    </ligand>
</feature>
<evidence type="ECO:0000256" key="11">
    <source>
        <dbReference type="ARBA" id="ARBA00051231"/>
    </source>
</evidence>
<keyword evidence="9 12" id="KW-0786">Thiamine pyrophosphate</keyword>
<comment type="cofactor">
    <cofactor evidence="3 12">
        <name>thiamine diphosphate</name>
        <dbReference type="ChEBI" id="CHEBI:58937"/>
    </cofactor>
</comment>
<feature type="binding site" evidence="13">
    <location>
        <position position="270"/>
    </location>
    <ligand>
        <name>Mg(2+)</name>
        <dbReference type="ChEBI" id="CHEBI:18420"/>
    </ligand>
</feature>
<dbReference type="SMART" id="SM00861">
    <property type="entry name" value="Transket_pyr"/>
    <property type="match status" value="1"/>
</dbReference>
<sequence length="896" mass="99259">MTTPVSRHEGIPCAQDDDPQETREWLDALASTLAACGPERARYLLKRLEEYAGEHGINRDAQAFSAYRNTLSLEQQGTYPGDLLLEERITGLLRWNALAMVVRANHAYGELGGHIASYASAAEIFEVGFQHFFRGDGDTGQRNADLVFFQPHSAPGVYARAFLEGRLSEEQLANYRQEINGPGLCSYPHPWLMPDFWQFPTGSMGIGPISAVYQARFMRYLQHRELLQTEGRHVWGVFGDGEMDEPESIAGLSLAAREQLDNLTFIVNCNLQRLDGPVRGNGQIIQELEALFAGAGWNVIKVLWGSEWDALFARDTDNVLLKRLAATPDGEYQTLGAHDGAYNLEHFFQKDPHVRRLVEHMSVEEINGLKRGGHDLRKLHAAFAAAKACKGRPTVILAKTKKGYGIGAAGESRMTAHQAKKLDVAALLAFRDRFHLPLSDQDVEQLRFYRPPEDSAEMRYLRARRQALGGPLPARKSAAPQIPVPALALSGGFALKAEGKEMSTTMAAVRLLTAWLKAPELGPRVVPIVADEARTFGMASLFRQIGIYSPHGQLYEPEDSGSILSYRESRNGQLLEEGITEAGALSSWVAAATSYSVHGVPMLPVYIYYSMFGFQRVGDLIWAAADQRSRGILLGATAGRTTLGGEGLQHQDGSSLVMAAMVPNCRAWDPCFAGELAVILDHAARRLLEQQCDEFHYVAVMNENYPQPSLDDSLHADVLRGLYRYSRSCTEASRIRLRLVGSGAILREVLAASELLANDWGIHTEVFSATSFSELAREAREIERDNRLHTGEPRRSHLQDQLGGRQPIIAASDYVRAWPQLIGQYLEAPYTTLGTDGFGRSDNRANLRQFFEVDQHSIALAGLKSLVDHDGLDAGILSEAIRRYRPDPSRSAPWDR</sequence>
<dbReference type="InterPro" id="IPR004660">
    <property type="entry name" value="PDH_E1"/>
</dbReference>
<dbReference type="InterPro" id="IPR055152">
    <property type="entry name" value="Transketolase-like_C_2"/>
</dbReference>
<dbReference type="InterPro" id="IPR005474">
    <property type="entry name" value="Transketolase_N"/>
</dbReference>
<evidence type="ECO:0000256" key="10">
    <source>
        <dbReference type="ARBA" id="ARBA00023317"/>
    </source>
</evidence>
<keyword evidence="8 12" id="KW-0560">Oxidoreductase</keyword>
<reference evidence="15 16" key="1">
    <citation type="submission" date="2020-08" db="EMBL/GenBank/DDBJ databases">
        <title>Pseudomonas sp. nov.</title>
        <authorList>
            <person name="Gieschler S."/>
            <person name="Fiedler G."/>
            <person name="Brinks E."/>
            <person name="Boehnlein C."/>
            <person name="Franz C.M.A.P."/>
            <person name="Kabisch J."/>
        </authorList>
    </citation>
    <scope>NUCLEOTIDE SEQUENCE [LARGE SCALE GENOMIC DNA]</scope>
    <source>
        <strain evidence="15 16">MBT-1</strain>
    </source>
</reference>
<comment type="caution">
    <text evidence="15">The sequence shown here is derived from an EMBL/GenBank/DDBJ whole genome shotgun (WGS) entry which is preliminary data.</text>
</comment>
<protein>
    <recommendedName>
        <fullName evidence="7 12">Pyruvate dehydrogenase E1 component</fullName>
        <ecNumber evidence="6 12">1.2.4.1</ecNumber>
    </recommendedName>
</protein>
<evidence type="ECO:0000259" key="14">
    <source>
        <dbReference type="SMART" id="SM00861"/>
    </source>
</evidence>
<feature type="binding site" evidence="13">
    <location>
        <position position="240"/>
    </location>
    <ligand>
        <name>Mg(2+)</name>
        <dbReference type="ChEBI" id="CHEBI:18420"/>
    </ligand>
</feature>
<dbReference type="InterPro" id="IPR017600">
    <property type="entry name" value="Alpha-ketoglut_DH"/>
</dbReference>
<evidence type="ECO:0000313" key="15">
    <source>
        <dbReference type="EMBL" id="MBC2690937.1"/>
    </source>
</evidence>